<dbReference type="AlphaFoldDB" id="A0A0C3FRV8"/>
<reference evidence="2 3" key="1">
    <citation type="submission" date="2014-04" db="EMBL/GenBank/DDBJ databases">
        <authorList>
            <consortium name="DOE Joint Genome Institute"/>
            <person name="Kuo A."/>
            <person name="Tarkka M."/>
            <person name="Buscot F."/>
            <person name="Kohler A."/>
            <person name="Nagy L.G."/>
            <person name="Floudas D."/>
            <person name="Copeland A."/>
            <person name="Barry K.W."/>
            <person name="Cichocki N."/>
            <person name="Veneault-Fourrey C."/>
            <person name="LaButti K."/>
            <person name="Lindquist E.A."/>
            <person name="Lipzen A."/>
            <person name="Lundell T."/>
            <person name="Morin E."/>
            <person name="Murat C."/>
            <person name="Sun H."/>
            <person name="Tunlid A."/>
            <person name="Henrissat B."/>
            <person name="Grigoriev I.V."/>
            <person name="Hibbett D.S."/>
            <person name="Martin F."/>
            <person name="Nordberg H.P."/>
            <person name="Cantor M.N."/>
            <person name="Hua S.X."/>
        </authorList>
    </citation>
    <scope>NUCLEOTIDE SEQUENCE [LARGE SCALE GENOMIC DNA]</scope>
    <source>
        <strain evidence="2 3">F 1598</strain>
    </source>
</reference>
<name>A0A0C3FRV8_PILCF</name>
<evidence type="ECO:0000313" key="3">
    <source>
        <dbReference type="Proteomes" id="UP000054166"/>
    </source>
</evidence>
<gene>
    <name evidence="2" type="ORF">PILCRDRAFT_821239</name>
</gene>
<feature type="non-terminal residue" evidence="2">
    <location>
        <position position="1"/>
    </location>
</feature>
<dbReference type="InParanoid" id="A0A0C3FRV8"/>
<proteinExistence type="predicted"/>
<feature type="compositionally biased region" description="Polar residues" evidence="1">
    <location>
        <begin position="1"/>
        <end position="24"/>
    </location>
</feature>
<protein>
    <submittedName>
        <fullName evidence="2">Uncharacterized protein</fullName>
    </submittedName>
</protein>
<sequence>SRASGQSPTSARTDTVTANSTTNHVGPRCGITFLQSHTHRYTGRAAGRWRYLKLTTSSARANAASGA</sequence>
<dbReference type="Proteomes" id="UP000054166">
    <property type="component" value="Unassembled WGS sequence"/>
</dbReference>
<dbReference type="HOGENOM" id="CLU_2819581_0_0_1"/>
<keyword evidence="3" id="KW-1185">Reference proteome</keyword>
<feature type="region of interest" description="Disordered" evidence="1">
    <location>
        <begin position="1"/>
        <end position="27"/>
    </location>
</feature>
<dbReference type="EMBL" id="KN832997">
    <property type="protein sequence ID" value="KIM81876.1"/>
    <property type="molecule type" value="Genomic_DNA"/>
</dbReference>
<reference evidence="3" key="2">
    <citation type="submission" date="2015-01" db="EMBL/GenBank/DDBJ databases">
        <title>Evolutionary Origins and Diversification of the Mycorrhizal Mutualists.</title>
        <authorList>
            <consortium name="DOE Joint Genome Institute"/>
            <consortium name="Mycorrhizal Genomics Consortium"/>
            <person name="Kohler A."/>
            <person name="Kuo A."/>
            <person name="Nagy L.G."/>
            <person name="Floudas D."/>
            <person name="Copeland A."/>
            <person name="Barry K.W."/>
            <person name="Cichocki N."/>
            <person name="Veneault-Fourrey C."/>
            <person name="LaButti K."/>
            <person name="Lindquist E.A."/>
            <person name="Lipzen A."/>
            <person name="Lundell T."/>
            <person name="Morin E."/>
            <person name="Murat C."/>
            <person name="Riley R."/>
            <person name="Ohm R."/>
            <person name="Sun H."/>
            <person name="Tunlid A."/>
            <person name="Henrissat B."/>
            <person name="Grigoriev I.V."/>
            <person name="Hibbett D.S."/>
            <person name="Martin F."/>
        </authorList>
    </citation>
    <scope>NUCLEOTIDE SEQUENCE [LARGE SCALE GENOMIC DNA]</scope>
    <source>
        <strain evidence="3">F 1598</strain>
    </source>
</reference>
<evidence type="ECO:0000313" key="2">
    <source>
        <dbReference type="EMBL" id="KIM81876.1"/>
    </source>
</evidence>
<evidence type="ECO:0000256" key="1">
    <source>
        <dbReference type="SAM" id="MobiDB-lite"/>
    </source>
</evidence>
<organism evidence="2 3">
    <name type="scientific">Piloderma croceum (strain F 1598)</name>
    <dbReference type="NCBI Taxonomy" id="765440"/>
    <lineage>
        <taxon>Eukaryota</taxon>
        <taxon>Fungi</taxon>
        <taxon>Dikarya</taxon>
        <taxon>Basidiomycota</taxon>
        <taxon>Agaricomycotina</taxon>
        <taxon>Agaricomycetes</taxon>
        <taxon>Agaricomycetidae</taxon>
        <taxon>Atheliales</taxon>
        <taxon>Atheliaceae</taxon>
        <taxon>Piloderma</taxon>
    </lineage>
</organism>
<accession>A0A0C3FRV8</accession>